<feature type="transmembrane region" description="Helical" evidence="2">
    <location>
        <begin position="160"/>
        <end position="180"/>
    </location>
</feature>
<keyword evidence="2" id="KW-1133">Transmembrane helix</keyword>
<feature type="transmembrane region" description="Helical" evidence="2">
    <location>
        <begin position="259"/>
        <end position="277"/>
    </location>
</feature>
<keyword evidence="2" id="KW-0472">Membrane</keyword>
<feature type="compositionally biased region" description="Basic and acidic residues" evidence="1">
    <location>
        <begin position="67"/>
        <end position="84"/>
    </location>
</feature>
<feature type="transmembrane region" description="Helical" evidence="2">
    <location>
        <begin position="200"/>
        <end position="222"/>
    </location>
</feature>
<feature type="transmembrane region" description="Helical" evidence="2">
    <location>
        <begin position="129"/>
        <end position="148"/>
    </location>
</feature>
<dbReference type="PANTHER" id="PTHR33802:SF1">
    <property type="entry name" value="XK-RELATED PROTEIN"/>
    <property type="match status" value="1"/>
</dbReference>
<sequence length="333" mass="35429">MSLEALNSPPLVAAAGAALYAALPFLEQMTTIPWPTLKVANTLAFGINVLAVSRPGRIDGQPQEQPQDGKDKDSKAPSEMDRLSPGRSGRTLVAPAGWAFAIWGPIYLGEMAMVASQWLLLDESSPTRAILQKASAPFVVANVFQSLWCASFRPKYKKGYYMYLSWAMLTGTAYSLSKVHETYSYSSSINSGVSFGQYCLYFLPLSLHFGWTTAASLVNLNGAVALNPSASPRVVAWVGHATVIGASALGAAISLTRSAPVFGGVIAWALLAVADGMKQRLQSTEKKNDDDDDKTEVTGTYGAKTQLQLSRIGALVSGIAALTAAIQLWTGSN</sequence>
<evidence type="ECO:0000256" key="2">
    <source>
        <dbReference type="SAM" id="Phobius"/>
    </source>
</evidence>
<organism evidence="3">
    <name type="scientific">Attheya septentrionalis</name>
    <dbReference type="NCBI Taxonomy" id="420275"/>
    <lineage>
        <taxon>Eukaryota</taxon>
        <taxon>Sar</taxon>
        <taxon>Stramenopiles</taxon>
        <taxon>Ochrophyta</taxon>
        <taxon>Bacillariophyta</taxon>
        <taxon>Coscinodiscophyceae</taxon>
        <taxon>Chaetocerotophycidae</taxon>
        <taxon>Chaetocerotales</taxon>
        <taxon>Attheyaceae</taxon>
        <taxon>Attheya</taxon>
    </lineage>
</organism>
<feature type="transmembrane region" description="Helical" evidence="2">
    <location>
        <begin position="234"/>
        <end position="253"/>
    </location>
</feature>
<proteinExistence type="predicted"/>
<evidence type="ECO:0000256" key="1">
    <source>
        <dbReference type="SAM" id="MobiDB-lite"/>
    </source>
</evidence>
<keyword evidence="2" id="KW-0812">Transmembrane</keyword>
<dbReference type="EMBL" id="HBHQ01012299">
    <property type="protein sequence ID" value="CAD9816345.1"/>
    <property type="molecule type" value="Transcribed_RNA"/>
</dbReference>
<feature type="transmembrane region" description="Helical" evidence="2">
    <location>
        <begin position="312"/>
        <end position="330"/>
    </location>
</feature>
<accession>A0A7S2UG41</accession>
<dbReference type="AlphaFoldDB" id="A0A7S2UG41"/>
<reference evidence="3" key="1">
    <citation type="submission" date="2021-01" db="EMBL/GenBank/DDBJ databases">
        <authorList>
            <person name="Corre E."/>
            <person name="Pelletier E."/>
            <person name="Niang G."/>
            <person name="Scheremetjew M."/>
            <person name="Finn R."/>
            <person name="Kale V."/>
            <person name="Holt S."/>
            <person name="Cochrane G."/>
            <person name="Meng A."/>
            <person name="Brown T."/>
            <person name="Cohen L."/>
        </authorList>
    </citation>
    <scope>NUCLEOTIDE SEQUENCE</scope>
    <source>
        <strain evidence="3">CCMP2084</strain>
    </source>
</reference>
<evidence type="ECO:0000313" key="3">
    <source>
        <dbReference type="EMBL" id="CAD9816345.1"/>
    </source>
</evidence>
<dbReference type="PANTHER" id="PTHR33802">
    <property type="entry name" value="SI:CH211-161H7.5-RELATED"/>
    <property type="match status" value="1"/>
</dbReference>
<gene>
    <name evidence="3" type="ORF">ASEP1449_LOCUS8177</name>
</gene>
<name>A0A7S2UG41_9STRA</name>
<protein>
    <submittedName>
        <fullName evidence="3">Uncharacterized protein</fullName>
    </submittedName>
</protein>
<feature type="region of interest" description="Disordered" evidence="1">
    <location>
        <begin position="56"/>
        <end position="88"/>
    </location>
</feature>
<feature type="transmembrane region" description="Helical" evidence="2">
    <location>
        <begin position="92"/>
        <end position="109"/>
    </location>
</feature>